<dbReference type="EMBL" id="QNRH01000019">
    <property type="protein sequence ID" value="RBO88509.1"/>
    <property type="molecule type" value="Genomic_DNA"/>
</dbReference>
<comment type="caution">
    <text evidence="1">The sequence shown here is derived from an EMBL/GenBank/DDBJ whole genome shotgun (WGS) entry which is preliminary data.</text>
</comment>
<sequence>MADKPEAPSPKKLSPYLQGNLDSLCSVYAVINALRWSLADHPLSAKGEHWKALFAELNDYAVKELGLLSLSSQGMGLKGMIWLLRTAQQYMSETHAITITTHRPFALKRPNSNNDIIDIIAEHLRSPNTAVITAVYGKLNHWCVIKGLKKKHVILFDSDRLSQLSISTFQLAALSKIDARTSRAQAASMVLLSTAS</sequence>
<dbReference type="AlphaFoldDB" id="A0A366DG74"/>
<accession>A0A366DG74</accession>
<evidence type="ECO:0000313" key="2">
    <source>
        <dbReference type="Proteomes" id="UP000252893"/>
    </source>
</evidence>
<protein>
    <recommendedName>
        <fullName evidence="3">Peptidase C39-like protein</fullName>
    </recommendedName>
</protein>
<reference evidence="1 2" key="1">
    <citation type="submission" date="2018-06" db="EMBL/GenBank/DDBJ databases">
        <title>Genomic Encyclopedia of Type Strains, Phase IV (KMG-IV): sequencing the most valuable type-strain genomes for metagenomic binning, comparative biology and taxonomic classification.</title>
        <authorList>
            <person name="Goeker M."/>
        </authorList>
    </citation>
    <scope>NUCLEOTIDE SEQUENCE [LARGE SCALE GENOMIC DNA]</scope>
    <source>
        <strain evidence="1 2">DSM 25619</strain>
    </source>
</reference>
<dbReference type="OrthoDB" id="8419641at2"/>
<dbReference type="Proteomes" id="UP000252893">
    <property type="component" value="Unassembled WGS sequence"/>
</dbReference>
<keyword evidence="2" id="KW-1185">Reference proteome</keyword>
<name>A0A366DG74_9HYPH</name>
<evidence type="ECO:0008006" key="3">
    <source>
        <dbReference type="Google" id="ProtNLM"/>
    </source>
</evidence>
<gene>
    <name evidence="1" type="ORF">DFR47_11910</name>
</gene>
<evidence type="ECO:0000313" key="1">
    <source>
        <dbReference type="EMBL" id="RBO88509.1"/>
    </source>
</evidence>
<organism evidence="1 2">
    <name type="scientific">Pseudochrobactrum asaccharolyticum</name>
    <dbReference type="NCBI Taxonomy" id="354351"/>
    <lineage>
        <taxon>Bacteria</taxon>
        <taxon>Pseudomonadati</taxon>
        <taxon>Pseudomonadota</taxon>
        <taxon>Alphaproteobacteria</taxon>
        <taxon>Hyphomicrobiales</taxon>
        <taxon>Brucellaceae</taxon>
        <taxon>Pseudochrobactrum</taxon>
    </lineage>
</organism>
<dbReference type="RefSeq" id="WP_113946476.1">
    <property type="nucleotide sequence ID" value="NZ_JBHEEG010000018.1"/>
</dbReference>
<proteinExistence type="predicted"/>